<evidence type="ECO:0000256" key="10">
    <source>
        <dbReference type="ARBA" id="ARBA00023136"/>
    </source>
</evidence>
<dbReference type="Gene3D" id="1.20.120.1630">
    <property type="match status" value="1"/>
</dbReference>
<dbReference type="GO" id="GO:0005789">
    <property type="term" value="C:endoplasmic reticulum membrane"/>
    <property type="evidence" value="ECO:0007669"/>
    <property type="project" value="UniProtKB-SubCell"/>
</dbReference>
<keyword evidence="10 13" id="KW-0472">Membrane</keyword>
<reference evidence="16" key="1">
    <citation type="submission" date="2017-02" db="UniProtKB">
        <authorList>
            <consortium name="WormBaseParasite"/>
        </authorList>
    </citation>
    <scope>IDENTIFICATION</scope>
</reference>
<evidence type="ECO:0000256" key="5">
    <source>
        <dbReference type="ARBA" id="ARBA00022603"/>
    </source>
</evidence>
<feature type="transmembrane region" description="Helical" evidence="13">
    <location>
        <begin position="163"/>
        <end position="180"/>
    </location>
</feature>
<dbReference type="Pfam" id="PF04140">
    <property type="entry name" value="ICMT"/>
    <property type="match status" value="1"/>
</dbReference>
<feature type="transmembrane region" description="Helical" evidence="13">
    <location>
        <begin position="24"/>
        <end position="57"/>
    </location>
</feature>
<dbReference type="OrthoDB" id="422086at2759"/>
<keyword evidence="5 13" id="KW-0489">Methyltransferase</keyword>
<dbReference type="EC" id="2.1.1.100" evidence="4 13"/>
<dbReference type="InterPro" id="IPR007269">
    <property type="entry name" value="ICMT_MeTrfase"/>
</dbReference>
<evidence type="ECO:0000256" key="7">
    <source>
        <dbReference type="ARBA" id="ARBA00022691"/>
    </source>
</evidence>
<dbReference type="PANTHER" id="PTHR12714:SF9">
    <property type="entry name" value="PROTEIN-S-ISOPRENYLCYSTEINE O-METHYLTRANSFERASE"/>
    <property type="match status" value="1"/>
</dbReference>
<keyword evidence="13" id="KW-0256">Endoplasmic reticulum</keyword>
<evidence type="ECO:0000256" key="11">
    <source>
        <dbReference type="ARBA" id="ARBA00023572"/>
    </source>
</evidence>
<dbReference type="GO" id="GO:0004671">
    <property type="term" value="F:protein C-terminal S-isoprenylcysteine carboxyl O-methyltransferase activity"/>
    <property type="evidence" value="ECO:0007669"/>
    <property type="project" value="UniProtKB-EC"/>
</dbReference>
<comment type="similarity">
    <text evidence="3 13">Belongs to the class VI-like SAM-binding methyltransferase superfamily. Isoprenylcysteine carboxyl methyltransferase family.</text>
</comment>
<feature type="transmembrane region" description="Helical" evidence="13">
    <location>
        <begin position="69"/>
        <end position="93"/>
    </location>
</feature>
<accession>A0A0N4VHK4</accession>
<feature type="transmembrane region" description="Helical" evidence="13">
    <location>
        <begin position="100"/>
        <end position="118"/>
    </location>
</feature>
<comment type="function">
    <text evidence="11">Catalyzes the post-translational methylation of isoprenylated C-terminal cysteine residues.</text>
</comment>
<evidence type="ECO:0000313" key="14">
    <source>
        <dbReference type="EMBL" id="VDD94899.1"/>
    </source>
</evidence>
<keyword evidence="7 13" id="KW-0949">S-adenosyl-L-methionine</keyword>
<comment type="catalytic activity">
    <reaction evidence="1 13">
        <text>[protein]-C-terminal S-[(2E,6E)-farnesyl]-L-cysteine + S-adenosyl-L-methionine = [protein]-C-terminal S-[(2E,6E)-farnesyl]-L-cysteine methyl ester + S-adenosyl-L-homocysteine</text>
        <dbReference type="Rhea" id="RHEA:21672"/>
        <dbReference type="Rhea" id="RHEA-COMP:12125"/>
        <dbReference type="Rhea" id="RHEA-COMP:12126"/>
        <dbReference type="ChEBI" id="CHEBI:57856"/>
        <dbReference type="ChEBI" id="CHEBI:59789"/>
        <dbReference type="ChEBI" id="CHEBI:90510"/>
        <dbReference type="ChEBI" id="CHEBI:90511"/>
        <dbReference type="EC" id="2.1.1.100"/>
    </reaction>
</comment>
<gene>
    <name evidence="14" type="ORF">EVEC_LOCUS9650</name>
</gene>
<dbReference type="AlphaFoldDB" id="A0A0N4VHK4"/>
<dbReference type="InterPro" id="IPR025770">
    <property type="entry name" value="PPMT_MeTrfase"/>
</dbReference>
<comment type="subcellular location">
    <subcellularLocation>
        <location evidence="13">Endoplasmic reticulum membrane</location>
        <topology evidence="13">Multi-pass membrane protein</topology>
    </subcellularLocation>
    <subcellularLocation>
        <location evidence="2">Membrane</location>
        <topology evidence="2">Multi-pass membrane protein</topology>
    </subcellularLocation>
</comment>
<name>A0A0N4VHK4_ENTVE</name>
<evidence type="ECO:0000256" key="12">
    <source>
        <dbReference type="ARBA" id="ARBA00023656"/>
    </source>
</evidence>
<dbReference type="STRING" id="51028.A0A0N4VHK4"/>
<keyword evidence="9 13" id="KW-1133">Transmembrane helix</keyword>
<keyword evidence="6" id="KW-0808">Transferase</keyword>
<dbReference type="WBParaSite" id="EVEC_0001030501-mRNA-1">
    <property type="protein sequence ID" value="EVEC_0001030501-mRNA-1"/>
    <property type="gene ID" value="EVEC_0001030501"/>
</dbReference>
<organism evidence="16">
    <name type="scientific">Enterobius vermicularis</name>
    <name type="common">Human pinworm</name>
    <dbReference type="NCBI Taxonomy" id="51028"/>
    <lineage>
        <taxon>Eukaryota</taxon>
        <taxon>Metazoa</taxon>
        <taxon>Ecdysozoa</taxon>
        <taxon>Nematoda</taxon>
        <taxon>Chromadorea</taxon>
        <taxon>Rhabditida</taxon>
        <taxon>Spirurina</taxon>
        <taxon>Oxyuridomorpha</taxon>
        <taxon>Oxyuroidea</taxon>
        <taxon>Oxyuridae</taxon>
        <taxon>Enterobius</taxon>
    </lineage>
</organism>
<dbReference type="EMBL" id="UXUI01010200">
    <property type="protein sequence ID" value="VDD94899.1"/>
    <property type="molecule type" value="Genomic_DNA"/>
</dbReference>
<protein>
    <recommendedName>
        <fullName evidence="12 13">Protein-S-isoprenylcysteine O-methyltransferase</fullName>
        <ecNumber evidence="4 13">2.1.1.100</ecNumber>
    </recommendedName>
</protein>
<evidence type="ECO:0000256" key="9">
    <source>
        <dbReference type="ARBA" id="ARBA00022989"/>
    </source>
</evidence>
<reference evidence="14 15" key="2">
    <citation type="submission" date="2018-10" db="EMBL/GenBank/DDBJ databases">
        <authorList>
            <consortium name="Pathogen Informatics"/>
        </authorList>
    </citation>
    <scope>NUCLEOTIDE SEQUENCE [LARGE SCALE GENOMIC DNA]</scope>
</reference>
<evidence type="ECO:0000256" key="6">
    <source>
        <dbReference type="ARBA" id="ARBA00022679"/>
    </source>
</evidence>
<keyword evidence="8 13" id="KW-0812">Transmembrane</keyword>
<dbReference type="PROSITE" id="PS51564">
    <property type="entry name" value="SAM_ICMT"/>
    <property type="match status" value="1"/>
</dbReference>
<evidence type="ECO:0000256" key="8">
    <source>
        <dbReference type="ARBA" id="ARBA00022692"/>
    </source>
</evidence>
<sequence length="291" mass="33901">MMGADTMLPKVFSLRTFADPRVRCSVICFMAAVVVAATSFFYISLTIWHAALVFLILPSFLLPINGWKLWQYSLQSVILGLVFTYSLLIAYWIHDRKLSIFFSYMTCLSMFHYLEFFFTALTSLATLECSSFLLDHSLMYWVAAVGSWVEFFMEYFLFPQVKVIYVSFFGLFMVIIGEVFRKLAMVHAGSAFTHVVVRYRRVNHVLVTNGVYSLVRHPGYAGWFIWCIGTQVLLCNPICVVLYAITAWFFFKERIFYEERLLLQFFGDHYRVYQKNVPLGIPFIRGYSSET</sequence>
<evidence type="ECO:0000256" key="2">
    <source>
        <dbReference type="ARBA" id="ARBA00004141"/>
    </source>
</evidence>
<dbReference type="PANTHER" id="PTHR12714">
    <property type="entry name" value="PROTEIN-S ISOPRENYLCYSTEINE O-METHYLTRANSFERASE"/>
    <property type="match status" value="1"/>
</dbReference>
<evidence type="ECO:0000256" key="3">
    <source>
        <dbReference type="ARBA" id="ARBA00009140"/>
    </source>
</evidence>
<evidence type="ECO:0000256" key="13">
    <source>
        <dbReference type="RuleBase" id="RU362022"/>
    </source>
</evidence>
<dbReference type="GO" id="GO:0032259">
    <property type="term" value="P:methylation"/>
    <property type="evidence" value="ECO:0007669"/>
    <property type="project" value="UniProtKB-KW"/>
</dbReference>
<dbReference type="Proteomes" id="UP000274131">
    <property type="component" value="Unassembled WGS sequence"/>
</dbReference>
<evidence type="ECO:0000256" key="4">
    <source>
        <dbReference type="ARBA" id="ARBA00012151"/>
    </source>
</evidence>
<feature type="transmembrane region" description="Helical" evidence="13">
    <location>
        <begin position="223"/>
        <end position="251"/>
    </location>
</feature>
<keyword evidence="15" id="KW-1185">Reference proteome</keyword>
<evidence type="ECO:0000313" key="16">
    <source>
        <dbReference type="WBParaSite" id="EVEC_0001030501-mRNA-1"/>
    </source>
</evidence>
<evidence type="ECO:0000313" key="15">
    <source>
        <dbReference type="Proteomes" id="UP000274131"/>
    </source>
</evidence>
<evidence type="ECO:0000256" key="1">
    <source>
        <dbReference type="ARBA" id="ARBA00001450"/>
    </source>
</evidence>
<proteinExistence type="inferred from homology"/>
<feature type="transmembrane region" description="Helical" evidence="13">
    <location>
        <begin position="138"/>
        <end position="156"/>
    </location>
</feature>